<dbReference type="FunFam" id="3.30.160.60:FF:000207">
    <property type="entry name" value="zinc finger protein SNAI2"/>
    <property type="match status" value="1"/>
</dbReference>
<keyword evidence="4 12" id="KW-0863">Zinc-finger</keyword>
<evidence type="ECO:0000256" key="3">
    <source>
        <dbReference type="ARBA" id="ARBA00022737"/>
    </source>
</evidence>
<dbReference type="GO" id="GO:0007417">
    <property type="term" value="P:central nervous system development"/>
    <property type="evidence" value="ECO:0007669"/>
    <property type="project" value="UniProtKB-ARBA"/>
</dbReference>
<dbReference type="VEuPathDB" id="VectorBase:ADAC007927"/>
<dbReference type="PROSITE" id="PS50157">
    <property type="entry name" value="ZINC_FINGER_C2H2_2"/>
    <property type="match status" value="4"/>
</dbReference>
<dbReference type="GO" id="GO:0000978">
    <property type="term" value="F:RNA polymerase II cis-regulatory region sequence-specific DNA binding"/>
    <property type="evidence" value="ECO:0007669"/>
    <property type="project" value="TreeGrafter"/>
</dbReference>
<reference evidence="16" key="4">
    <citation type="submission" date="2015-06" db="UniProtKB">
        <authorList>
            <consortium name="EnsemblMetazoa"/>
        </authorList>
    </citation>
    <scope>IDENTIFICATION</scope>
</reference>
<dbReference type="EMBL" id="ADMH02001932">
    <property type="protein sequence ID" value="ETN60451.1"/>
    <property type="molecule type" value="Genomic_DNA"/>
</dbReference>
<dbReference type="InterPro" id="IPR036236">
    <property type="entry name" value="Znf_C2H2_sf"/>
</dbReference>
<feature type="compositionally biased region" description="Polar residues" evidence="13">
    <location>
        <begin position="675"/>
        <end position="684"/>
    </location>
</feature>
<dbReference type="InterPro" id="IPR050527">
    <property type="entry name" value="Snail/Krueppel_Znf"/>
</dbReference>
<dbReference type="GO" id="GO:0008270">
    <property type="term" value="F:zinc ion binding"/>
    <property type="evidence" value="ECO:0007669"/>
    <property type="project" value="UniProtKB-KW"/>
</dbReference>
<dbReference type="GO" id="GO:2000177">
    <property type="term" value="P:regulation of neural precursor cell proliferation"/>
    <property type="evidence" value="ECO:0007669"/>
    <property type="project" value="UniProtKB-ARBA"/>
</dbReference>
<dbReference type="GO" id="GO:0060562">
    <property type="term" value="P:epithelial tube morphogenesis"/>
    <property type="evidence" value="ECO:0007669"/>
    <property type="project" value="UniProtKB-ARBA"/>
</dbReference>
<gene>
    <name evidence="15" type="ORF">AND_007927</name>
</gene>
<dbReference type="InterPro" id="IPR013087">
    <property type="entry name" value="Znf_C2H2_type"/>
</dbReference>
<evidence type="ECO:0000256" key="11">
    <source>
        <dbReference type="ARBA" id="ARBA00073761"/>
    </source>
</evidence>
<keyword evidence="17" id="KW-1185">Reference proteome</keyword>
<feature type="region of interest" description="Disordered" evidence="13">
    <location>
        <begin position="170"/>
        <end position="204"/>
    </location>
</feature>
<dbReference type="FunFam" id="3.30.160.60:FF:000043">
    <property type="entry name" value="Scratch family zinc finger 2"/>
    <property type="match status" value="1"/>
</dbReference>
<feature type="region of interest" description="Disordered" evidence="13">
    <location>
        <begin position="122"/>
        <end position="150"/>
    </location>
</feature>
<evidence type="ECO:0000259" key="14">
    <source>
        <dbReference type="PROSITE" id="PS50157"/>
    </source>
</evidence>
<dbReference type="Proteomes" id="UP000000673">
    <property type="component" value="Unassembled WGS sequence"/>
</dbReference>
<feature type="domain" description="C2H2-type" evidence="14">
    <location>
        <begin position="440"/>
        <end position="467"/>
    </location>
</feature>
<dbReference type="SUPFAM" id="SSF57667">
    <property type="entry name" value="beta-beta-alpha zinc fingers"/>
    <property type="match status" value="3"/>
</dbReference>
<evidence type="ECO:0000256" key="7">
    <source>
        <dbReference type="ARBA" id="ARBA00023125"/>
    </source>
</evidence>
<reference evidence="15 17" key="1">
    <citation type="journal article" date="2010" name="BMC Genomics">
        <title>Combination of measures distinguishes pre-miRNAs from other stem-loops in the genome of the newly sequenced Anopheles darlingi.</title>
        <authorList>
            <person name="Mendes N.D."/>
            <person name="Freitas A.T."/>
            <person name="Vasconcelos A.T."/>
            <person name="Sagot M.F."/>
        </authorList>
    </citation>
    <scope>NUCLEOTIDE SEQUENCE</scope>
</reference>
<evidence type="ECO:0000256" key="1">
    <source>
        <dbReference type="ARBA" id="ARBA00004123"/>
    </source>
</evidence>
<feature type="compositionally biased region" description="Polar residues" evidence="13">
    <location>
        <begin position="136"/>
        <end position="148"/>
    </location>
</feature>
<comment type="subcellular location">
    <subcellularLocation>
        <location evidence="1">Nucleus</location>
    </subcellularLocation>
</comment>
<dbReference type="GO" id="GO:0005634">
    <property type="term" value="C:nucleus"/>
    <property type="evidence" value="ECO:0007669"/>
    <property type="project" value="UniProtKB-SubCell"/>
</dbReference>
<evidence type="ECO:0000313" key="16">
    <source>
        <dbReference type="EnsemblMetazoa" id="ADAC007927-PA"/>
    </source>
</evidence>
<evidence type="ECO:0000313" key="17">
    <source>
        <dbReference type="Proteomes" id="UP000000673"/>
    </source>
</evidence>
<keyword evidence="3" id="KW-0677">Repeat</keyword>
<dbReference type="STRING" id="43151.W5J906"/>
<evidence type="ECO:0000313" key="15">
    <source>
        <dbReference type="EMBL" id="ETN60451.1"/>
    </source>
</evidence>
<feature type="domain" description="C2H2-type" evidence="14">
    <location>
        <begin position="468"/>
        <end position="495"/>
    </location>
</feature>
<keyword evidence="9" id="KW-0539">Nucleus</keyword>
<dbReference type="SMART" id="SM00355">
    <property type="entry name" value="ZnF_C2H2"/>
    <property type="match status" value="5"/>
</dbReference>
<keyword evidence="2" id="KW-0479">Metal-binding</keyword>
<evidence type="ECO:0000256" key="9">
    <source>
        <dbReference type="ARBA" id="ARBA00023242"/>
    </source>
</evidence>
<evidence type="ECO:0000256" key="12">
    <source>
        <dbReference type="PROSITE-ProRule" id="PRU00042"/>
    </source>
</evidence>
<feature type="region of interest" description="Disordered" evidence="13">
    <location>
        <begin position="520"/>
        <end position="584"/>
    </location>
</feature>
<feature type="compositionally biased region" description="Low complexity" evidence="13">
    <location>
        <begin position="553"/>
        <end position="571"/>
    </location>
</feature>
<name>W5J906_ANODA</name>
<keyword evidence="6" id="KW-0805">Transcription regulation</keyword>
<feature type="compositionally biased region" description="Basic and acidic residues" evidence="13">
    <location>
        <begin position="126"/>
        <end position="135"/>
    </location>
</feature>
<dbReference type="FunFam" id="3.30.160.60:FF:000130">
    <property type="entry name" value="Spalt-like transcription factor 4"/>
    <property type="match status" value="1"/>
</dbReference>
<feature type="region of interest" description="Disordered" evidence="13">
    <location>
        <begin position="653"/>
        <end position="685"/>
    </location>
</feature>
<dbReference type="FunFam" id="3.30.160.60:FF:000446">
    <property type="entry name" value="Zinc finger protein"/>
    <property type="match status" value="1"/>
</dbReference>
<sequence>MVQELSSNVPEELYNLTQLAEVSLAAGKLSTAAAANRTQQQQQQQQQQQHQQQIPYAADYLMHHHHHHPVMYSIVRYGADSAGDKMLMTPIGDHYTPTYHVLNQSQNGAIVQLMHQDQPTTIEGQGHGERYRNDHSPATTEHSPSAQAVATKKKWTKKWEIIHGSQAAISAPESCHATDSDAVGGELSPKKRPAVPLSPIGTDGDYDSGRSGLIYYAPTIGRSETGDEMTDTGSPACDKDRNTLTILECPAGRTAVSCFGNGPQTDADDLSLARGSTSEESQDSGMVECNYSHKVFDRKKARKLRTVSCTSTGSSNSCGTPVGSIGDGGGPDSGGEVMERMNDSDSGTPRLVKQQKTGVGSVDRSAGRNSGDEGSSGTAEDVHICPECNKQYSTSSNLARHRQTHRSLEDKKARRCPFCSKVYVSMPAYSMHVRTHNQGCQCPTCGKCFSRPWLLQGHIRTHTGEKPFQCNVCQKAFADKSNLRAHVQTHSNMKPHSCGRCGKSFALKSYLYKHEDSSCLKSDKPAKAPKVPSNRPRRKSSKERCSVAVESTSEPIPSPAAITSSASYSPAQQPVTPSVPMDVQTSPQASSIAFKDVVRAKIREVFGDNCKKAARLLTAASAAGHSVSGATTASPGVPDNRISVIRMASASGELYKPSGDSSQQPSSPVTDQVEVRSTSASNSEAAVDGYRPTYAIMA</sequence>
<keyword evidence="5" id="KW-0862">Zinc</keyword>
<proteinExistence type="inferred from homology"/>
<dbReference type="Pfam" id="PF00096">
    <property type="entry name" value="zf-C2H2"/>
    <property type="match status" value="3"/>
</dbReference>
<accession>W5J906</accession>
<keyword evidence="7" id="KW-0238">DNA-binding</keyword>
<dbReference type="GO" id="GO:0055059">
    <property type="term" value="P:asymmetric neuroblast division"/>
    <property type="evidence" value="ECO:0007669"/>
    <property type="project" value="UniProtKB-ARBA"/>
</dbReference>
<evidence type="ECO:0000256" key="4">
    <source>
        <dbReference type="ARBA" id="ARBA00022771"/>
    </source>
</evidence>
<dbReference type="AlphaFoldDB" id="W5J906"/>
<keyword evidence="8" id="KW-0804">Transcription</keyword>
<dbReference type="VEuPathDB" id="VectorBase:ADAR2_005455"/>
<evidence type="ECO:0000256" key="10">
    <source>
        <dbReference type="ARBA" id="ARBA00037948"/>
    </source>
</evidence>
<dbReference type="EnsemblMetazoa" id="ADAC007927-RA">
    <property type="protein sequence ID" value="ADAC007927-PA"/>
    <property type="gene ID" value="ADAC007927"/>
</dbReference>
<evidence type="ECO:0000256" key="6">
    <source>
        <dbReference type="ARBA" id="ARBA00023015"/>
    </source>
</evidence>
<evidence type="ECO:0000256" key="8">
    <source>
        <dbReference type="ARBA" id="ARBA00023163"/>
    </source>
</evidence>
<evidence type="ECO:0000256" key="13">
    <source>
        <dbReference type="SAM" id="MobiDB-lite"/>
    </source>
</evidence>
<dbReference type="GO" id="GO:0045944">
    <property type="term" value="P:positive regulation of transcription by RNA polymerase II"/>
    <property type="evidence" value="ECO:0007669"/>
    <property type="project" value="UniProtKB-ARBA"/>
</dbReference>
<dbReference type="HOGENOM" id="CLU_026184_0_0_1"/>
<evidence type="ECO:0000256" key="5">
    <source>
        <dbReference type="ARBA" id="ARBA00022833"/>
    </source>
</evidence>
<feature type="compositionally biased region" description="Low complexity" evidence="13">
    <location>
        <begin position="309"/>
        <end position="324"/>
    </location>
</feature>
<feature type="domain" description="C2H2-type" evidence="14">
    <location>
        <begin position="496"/>
        <end position="525"/>
    </location>
</feature>
<dbReference type="OMA" id="YTLQHES"/>
<dbReference type="PROSITE" id="PS00028">
    <property type="entry name" value="ZINC_FINGER_C2H2_1"/>
    <property type="match status" value="3"/>
</dbReference>
<dbReference type="GO" id="GO:0000981">
    <property type="term" value="F:DNA-binding transcription factor activity, RNA polymerase II-specific"/>
    <property type="evidence" value="ECO:0007669"/>
    <property type="project" value="TreeGrafter"/>
</dbReference>
<evidence type="ECO:0000256" key="2">
    <source>
        <dbReference type="ARBA" id="ARBA00022723"/>
    </source>
</evidence>
<protein>
    <recommendedName>
        <fullName evidence="11">Escargot/snail protein homolog</fullName>
    </recommendedName>
</protein>
<dbReference type="eggNOG" id="KOG2462">
    <property type="taxonomic scope" value="Eukaryota"/>
</dbReference>
<comment type="similarity">
    <text evidence="10">Belongs to the snail C2H2-type zinc-finger protein family.</text>
</comment>
<reference evidence="15" key="3">
    <citation type="journal article" date="2013" name="Nucleic Acids Res.">
        <title>The genome of Anopheles darlingi, the main neotropical malaria vector.</title>
        <authorList>
            <person name="Marinotti O."/>
            <person name="Cerqueira G.C."/>
            <person name="de Almeida L.G."/>
            <person name="Ferro M.I."/>
            <person name="Loreto E.L."/>
            <person name="Zaha A."/>
            <person name="Teixeira S.M."/>
            <person name="Wespiser A.R."/>
            <person name="Almeida E Silva A."/>
            <person name="Schlindwein A.D."/>
            <person name="Pacheco A.C."/>
            <person name="Silva A.L."/>
            <person name="Graveley B.R."/>
            <person name="Walenz B.P."/>
            <person name="Lima Bde A."/>
            <person name="Ribeiro C.A."/>
            <person name="Nunes-Silva C.G."/>
            <person name="de Carvalho C.R."/>
            <person name="Soares C.M."/>
            <person name="de Menezes C.B."/>
            <person name="Matiolli C."/>
            <person name="Caffrey D."/>
            <person name="Araujo D.A."/>
            <person name="de Oliveira D.M."/>
            <person name="Golenbock D."/>
            <person name="Grisard E.C."/>
            <person name="Fantinatti-Garboggini F."/>
            <person name="de Carvalho F.M."/>
            <person name="Barcellos F.G."/>
            <person name="Prosdocimi F."/>
            <person name="May G."/>
            <person name="Azevedo Junior G.M."/>
            <person name="Guimaraes G.M."/>
            <person name="Goldman G.H."/>
            <person name="Padilha I.Q."/>
            <person name="Batista Jda S."/>
            <person name="Ferro J.A."/>
            <person name="Ribeiro J.M."/>
            <person name="Fietto J.L."/>
            <person name="Dabbas K.M."/>
            <person name="Cerdeira L."/>
            <person name="Agnez-Lima L.F."/>
            <person name="Brocchi M."/>
            <person name="de Carvalho M.O."/>
            <person name="Teixeira Mde M."/>
            <person name="Diniz Maia Mde M."/>
            <person name="Goldman M.H."/>
            <person name="Cruz Schneider M.P."/>
            <person name="Felipe M.S."/>
            <person name="Hungria M."/>
            <person name="Nicolas M.F."/>
            <person name="Pereira M."/>
            <person name="Montes M.A."/>
            <person name="Cantao M.E."/>
            <person name="Vincentz M."/>
            <person name="Rafael M.S."/>
            <person name="Silverman N."/>
            <person name="Stoco P.H."/>
            <person name="Souza R.C."/>
            <person name="Vicentini R."/>
            <person name="Gazzinelli R.T."/>
            <person name="Neves Rde O."/>
            <person name="Silva R."/>
            <person name="Astolfi-Filho S."/>
            <person name="Maciel T.E."/>
            <person name="Urmenyi T.P."/>
            <person name="Tadei W.P."/>
            <person name="Camargo E.P."/>
            <person name="de Vasconcelos A.T."/>
        </authorList>
    </citation>
    <scope>NUCLEOTIDE SEQUENCE</scope>
</reference>
<feature type="region of interest" description="Disordered" evidence="13">
    <location>
        <begin position="309"/>
        <end position="380"/>
    </location>
</feature>
<dbReference type="PANTHER" id="PTHR24388:SF100">
    <property type="entry name" value="ZINC FINGER PROTEIN 423"/>
    <property type="match status" value="1"/>
</dbReference>
<reference evidence="15" key="2">
    <citation type="submission" date="2010-05" db="EMBL/GenBank/DDBJ databases">
        <authorList>
            <person name="Almeida L.G."/>
            <person name="Nicolas M.F."/>
            <person name="Souza R.C."/>
            <person name="Vasconcelos A.T.R."/>
        </authorList>
    </citation>
    <scope>NUCLEOTIDE SEQUENCE</scope>
</reference>
<feature type="domain" description="C2H2-type" evidence="14">
    <location>
        <begin position="383"/>
        <end position="410"/>
    </location>
</feature>
<dbReference type="Gene3D" id="3.30.160.60">
    <property type="entry name" value="Classic Zinc Finger"/>
    <property type="match status" value="4"/>
</dbReference>
<dbReference type="PANTHER" id="PTHR24388">
    <property type="entry name" value="ZINC FINGER PROTEIN"/>
    <property type="match status" value="1"/>
</dbReference>
<organism evidence="15">
    <name type="scientific">Anopheles darlingi</name>
    <name type="common">Mosquito</name>
    <dbReference type="NCBI Taxonomy" id="43151"/>
    <lineage>
        <taxon>Eukaryota</taxon>
        <taxon>Metazoa</taxon>
        <taxon>Ecdysozoa</taxon>
        <taxon>Arthropoda</taxon>
        <taxon>Hexapoda</taxon>
        <taxon>Insecta</taxon>
        <taxon>Pterygota</taxon>
        <taxon>Neoptera</taxon>
        <taxon>Endopterygota</taxon>
        <taxon>Diptera</taxon>
        <taxon>Nematocera</taxon>
        <taxon>Culicoidea</taxon>
        <taxon>Culicidae</taxon>
        <taxon>Anophelinae</taxon>
        <taxon>Anopheles</taxon>
    </lineage>
</organism>